<comment type="caution">
    <text evidence="1">The sequence shown here is derived from an EMBL/GenBank/DDBJ whole genome shotgun (WGS) entry which is preliminary data.</text>
</comment>
<reference evidence="1 2" key="1">
    <citation type="submission" date="2020-10" db="EMBL/GenBank/DDBJ databases">
        <title>Plant Genome Project.</title>
        <authorList>
            <person name="Zhang R.-G."/>
        </authorList>
    </citation>
    <scope>NUCLEOTIDE SEQUENCE [LARGE SCALE GENOMIC DNA]</scope>
    <source>
        <strain evidence="1">FAFU-HL-1</strain>
        <tissue evidence="1">Leaf</tissue>
    </source>
</reference>
<dbReference type="AlphaFoldDB" id="A0A835K5A0"/>
<name>A0A835K5A0_9ROSI</name>
<proteinExistence type="predicted"/>
<dbReference type="OrthoDB" id="10564460at2759"/>
<protein>
    <submittedName>
        <fullName evidence="1">Uncharacterized protein</fullName>
    </submittedName>
</protein>
<dbReference type="EMBL" id="JADGMS010000006">
    <property type="protein sequence ID" value="KAF9680922.1"/>
    <property type="molecule type" value="Genomic_DNA"/>
</dbReference>
<evidence type="ECO:0000313" key="1">
    <source>
        <dbReference type="EMBL" id="KAF9680922.1"/>
    </source>
</evidence>
<keyword evidence="2" id="KW-1185">Reference proteome</keyword>
<accession>A0A835K5A0</accession>
<dbReference type="Proteomes" id="UP000657918">
    <property type="component" value="Unassembled WGS sequence"/>
</dbReference>
<gene>
    <name evidence="1" type="ORF">SADUNF_Sadunf06G0172000</name>
</gene>
<organism evidence="1 2">
    <name type="scientific">Salix dunnii</name>
    <dbReference type="NCBI Taxonomy" id="1413687"/>
    <lineage>
        <taxon>Eukaryota</taxon>
        <taxon>Viridiplantae</taxon>
        <taxon>Streptophyta</taxon>
        <taxon>Embryophyta</taxon>
        <taxon>Tracheophyta</taxon>
        <taxon>Spermatophyta</taxon>
        <taxon>Magnoliopsida</taxon>
        <taxon>eudicotyledons</taxon>
        <taxon>Gunneridae</taxon>
        <taxon>Pentapetalae</taxon>
        <taxon>rosids</taxon>
        <taxon>fabids</taxon>
        <taxon>Malpighiales</taxon>
        <taxon>Salicaceae</taxon>
        <taxon>Saliceae</taxon>
        <taxon>Salix</taxon>
    </lineage>
</organism>
<evidence type="ECO:0000313" key="2">
    <source>
        <dbReference type="Proteomes" id="UP000657918"/>
    </source>
</evidence>
<sequence length="160" mass="17724">MENKLVNSATRSLATQLLFLISSILYTCTLATSQELLIGFKASPSSSVSPFQSLLNDSTSTFSLGFLRANQTQLALTVRSRPSDQSYFDTDLPHETKDGVFRDPCDNGRIILPTMMWVEAIVLGRISKSSLDFGRKLMQLSFTVHTTAEDSSGTFKWQNS</sequence>